<proteinExistence type="inferred from homology"/>
<evidence type="ECO:0000256" key="2">
    <source>
        <dbReference type="ARBA" id="ARBA00011738"/>
    </source>
</evidence>
<comment type="catalytic activity">
    <reaction evidence="12">
        <text>(6R)-5,10-methylene-5,6,7,8-tetrahydrofolate + NADP(+) = (6R)-5,10-methenyltetrahydrofolate + NADPH</text>
        <dbReference type="Rhea" id="RHEA:22812"/>
        <dbReference type="ChEBI" id="CHEBI:15636"/>
        <dbReference type="ChEBI" id="CHEBI:57455"/>
        <dbReference type="ChEBI" id="CHEBI:57783"/>
        <dbReference type="ChEBI" id="CHEBI:58349"/>
        <dbReference type="EC" id="1.5.1.5"/>
    </reaction>
</comment>
<keyword evidence="16" id="KW-1185">Reference proteome</keyword>
<dbReference type="Proteomes" id="UP000194360">
    <property type="component" value="Unassembled WGS sequence"/>
</dbReference>
<evidence type="ECO:0000256" key="7">
    <source>
        <dbReference type="ARBA" id="ARBA00022857"/>
    </source>
</evidence>
<dbReference type="FunFam" id="3.40.50.720:FF:000094">
    <property type="entry name" value="Bifunctional protein FolD"/>
    <property type="match status" value="1"/>
</dbReference>
<keyword evidence="11 12" id="KW-0511">Multifunctional enzyme</keyword>
<evidence type="ECO:0000256" key="10">
    <source>
        <dbReference type="ARBA" id="ARBA00023167"/>
    </source>
</evidence>
<dbReference type="InterPro" id="IPR020867">
    <property type="entry name" value="THF_DH/CycHdrlase_CS"/>
</dbReference>
<evidence type="ECO:0000256" key="4">
    <source>
        <dbReference type="ARBA" id="ARBA00022605"/>
    </source>
</evidence>
<dbReference type="SUPFAM" id="SSF51735">
    <property type="entry name" value="NAD(P)-binding Rossmann-fold domains"/>
    <property type="match status" value="1"/>
</dbReference>
<dbReference type="AlphaFoldDB" id="A0A1Y2MRF7"/>
<dbReference type="GO" id="GO:0009086">
    <property type="term" value="P:methionine biosynthetic process"/>
    <property type="evidence" value="ECO:0007669"/>
    <property type="project" value="UniProtKB-KW"/>
</dbReference>
<evidence type="ECO:0000313" key="15">
    <source>
        <dbReference type="EMBL" id="OSY37721.1"/>
    </source>
</evidence>
<dbReference type="CDD" id="cd01080">
    <property type="entry name" value="NAD_bind_m-THF_DH_Cyclohyd"/>
    <property type="match status" value="1"/>
</dbReference>
<comment type="function">
    <text evidence="12">Catalyzes the oxidation of 5,10-methylenetetrahydrofolate to 5,10-methenyltetrahydrofolate and then the hydrolysis of 5,10-methenyltetrahydrofolate to 10-formyltetrahydrofolate.</text>
</comment>
<evidence type="ECO:0000259" key="13">
    <source>
        <dbReference type="Pfam" id="PF00763"/>
    </source>
</evidence>
<dbReference type="GO" id="GO:0005829">
    <property type="term" value="C:cytosol"/>
    <property type="evidence" value="ECO:0007669"/>
    <property type="project" value="TreeGrafter"/>
</dbReference>
<dbReference type="UniPathway" id="UPA00193"/>
<dbReference type="Pfam" id="PF00763">
    <property type="entry name" value="THF_DHG_CYH"/>
    <property type="match status" value="1"/>
</dbReference>
<feature type="domain" description="Tetrahydrofolate dehydrogenase/cyclohydrolase catalytic" evidence="13">
    <location>
        <begin position="6"/>
        <end position="117"/>
    </location>
</feature>
<keyword evidence="4 12" id="KW-0028">Amino-acid biosynthesis</keyword>
<evidence type="ECO:0000256" key="8">
    <source>
        <dbReference type="ARBA" id="ARBA00023002"/>
    </source>
</evidence>
<dbReference type="InterPro" id="IPR020630">
    <property type="entry name" value="THF_DH/CycHdrlase_cat_dom"/>
</dbReference>
<accession>A0A1Y2MRF7</accession>
<evidence type="ECO:0000256" key="1">
    <source>
        <dbReference type="ARBA" id="ARBA00004777"/>
    </source>
</evidence>
<evidence type="ECO:0000256" key="11">
    <source>
        <dbReference type="ARBA" id="ARBA00023268"/>
    </source>
</evidence>
<dbReference type="GO" id="GO:0000105">
    <property type="term" value="P:L-histidine biosynthetic process"/>
    <property type="evidence" value="ECO:0007669"/>
    <property type="project" value="UniProtKB-KW"/>
</dbReference>
<reference evidence="15 16" key="1">
    <citation type="submission" date="2016-09" db="EMBL/GenBank/DDBJ databases">
        <title>Pseudonocardia autotrophica DSM535, a candidate organism with high potential of specific P450 cytochromes.</title>
        <authorList>
            <person name="Grumaz C."/>
            <person name="Vainshtein Y."/>
            <person name="Kirstahler P."/>
            <person name="Sohn K."/>
        </authorList>
    </citation>
    <scope>NUCLEOTIDE SEQUENCE [LARGE SCALE GENOMIC DNA]</scope>
    <source>
        <strain evidence="15 16">DSM 535</strain>
    </source>
</reference>
<dbReference type="InterPro" id="IPR000672">
    <property type="entry name" value="THF_DH/CycHdrlase"/>
</dbReference>
<feature type="binding site" evidence="12">
    <location>
        <begin position="162"/>
        <end position="164"/>
    </location>
    <ligand>
        <name>NADP(+)</name>
        <dbReference type="ChEBI" id="CHEBI:58349"/>
    </ligand>
</feature>
<dbReference type="GO" id="GO:0006164">
    <property type="term" value="P:purine nucleotide biosynthetic process"/>
    <property type="evidence" value="ECO:0007669"/>
    <property type="project" value="UniProtKB-KW"/>
</dbReference>
<keyword evidence="3 12" id="KW-0554">One-carbon metabolism</keyword>
<keyword evidence="10 12" id="KW-0486">Methionine biosynthesis</keyword>
<keyword evidence="7 12" id="KW-0521">NADP</keyword>
<dbReference type="OrthoDB" id="9803580at2"/>
<protein>
    <recommendedName>
        <fullName evidence="12">Bifunctional protein FolD</fullName>
    </recommendedName>
    <domain>
        <recommendedName>
            <fullName evidence="12">Methylenetetrahydrofolate dehydrogenase</fullName>
            <ecNumber evidence="12">1.5.1.5</ecNumber>
        </recommendedName>
    </domain>
    <domain>
        <recommendedName>
            <fullName evidence="12">Methenyltetrahydrofolate cyclohydrolase</fullName>
            <ecNumber evidence="12">3.5.4.9</ecNumber>
        </recommendedName>
    </domain>
</protein>
<evidence type="ECO:0000256" key="5">
    <source>
        <dbReference type="ARBA" id="ARBA00022755"/>
    </source>
</evidence>
<dbReference type="Pfam" id="PF02882">
    <property type="entry name" value="THF_DHG_CYH_C"/>
    <property type="match status" value="1"/>
</dbReference>
<comment type="pathway">
    <text evidence="1 12">One-carbon metabolism; tetrahydrofolate interconversion.</text>
</comment>
<dbReference type="EMBL" id="MIGB01000028">
    <property type="protein sequence ID" value="OSY37721.1"/>
    <property type="molecule type" value="Genomic_DNA"/>
</dbReference>
<comment type="caution">
    <text evidence="15">The sequence shown here is derived from an EMBL/GenBank/DDBJ whole genome shotgun (WGS) entry which is preliminary data.</text>
</comment>
<dbReference type="HAMAP" id="MF_01576">
    <property type="entry name" value="THF_DHG_CYH"/>
    <property type="match status" value="1"/>
</dbReference>
<keyword evidence="5 12" id="KW-0658">Purine biosynthesis</keyword>
<organism evidence="15 16">
    <name type="scientific">Pseudonocardia autotrophica</name>
    <name type="common">Amycolata autotrophica</name>
    <name type="synonym">Nocardia autotrophica</name>
    <dbReference type="NCBI Taxonomy" id="2074"/>
    <lineage>
        <taxon>Bacteria</taxon>
        <taxon>Bacillati</taxon>
        <taxon>Actinomycetota</taxon>
        <taxon>Actinomycetes</taxon>
        <taxon>Pseudonocardiales</taxon>
        <taxon>Pseudonocardiaceae</taxon>
        <taxon>Pseudonocardia</taxon>
    </lineage>
</organism>
<dbReference type="Gene3D" id="3.40.50.10860">
    <property type="entry name" value="Leucine Dehydrogenase, chain A, domain 1"/>
    <property type="match status" value="1"/>
</dbReference>
<dbReference type="PRINTS" id="PR00085">
    <property type="entry name" value="THFDHDRGNASE"/>
</dbReference>
<dbReference type="NCBIfam" id="NF010783">
    <property type="entry name" value="PRK14186.1"/>
    <property type="match status" value="1"/>
</dbReference>
<dbReference type="PANTHER" id="PTHR48099">
    <property type="entry name" value="C-1-TETRAHYDROFOLATE SYNTHASE, CYTOPLASMIC-RELATED"/>
    <property type="match status" value="1"/>
</dbReference>
<feature type="domain" description="Tetrahydrofolate dehydrogenase/cyclohydrolase NAD(P)-binding" evidence="14">
    <location>
        <begin position="136"/>
        <end position="275"/>
    </location>
</feature>
<comment type="catalytic activity">
    <reaction evidence="12">
        <text>(6R)-5,10-methenyltetrahydrofolate + H2O = (6R)-10-formyltetrahydrofolate + H(+)</text>
        <dbReference type="Rhea" id="RHEA:23700"/>
        <dbReference type="ChEBI" id="CHEBI:15377"/>
        <dbReference type="ChEBI" id="CHEBI:15378"/>
        <dbReference type="ChEBI" id="CHEBI:57455"/>
        <dbReference type="ChEBI" id="CHEBI:195366"/>
        <dbReference type="EC" id="3.5.4.9"/>
    </reaction>
</comment>
<name>A0A1Y2MRF7_PSEAH</name>
<dbReference type="SUPFAM" id="SSF53223">
    <property type="entry name" value="Aminoacid dehydrogenase-like, N-terminal domain"/>
    <property type="match status" value="1"/>
</dbReference>
<dbReference type="FunFam" id="3.40.50.10860:FF:000005">
    <property type="entry name" value="C-1-tetrahydrofolate synthase, cytoplasmic, putative"/>
    <property type="match status" value="1"/>
</dbReference>
<gene>
    <name evidence="15" type="primary">folD_4</name>
    <name evidence="12" type="synonym">folD</name>
    <name evidence="15" type="ORF">BG845_04542</name>
</gene>
<dbReference type="PROSITE" id="PS00767">
    <property type="entry name" value="THF_DHG_CYH_2"/>
    <property type="match status" value="1"/>
</dbReference>
<evidence type="ECO:0000259" key="14">
    <source>
        <dbReference type="Pfam" id="PF02882"/>
    </source>
</evidence>
<dbReference type="EC" id="3.5.4.9" evidence="12"/>
<dbReference type="InterPro" id="IPR036291">
    <property type="entry name" value="NAD(P)-bd_dom_sf"/>
</dbReference>
<dbReference type="Gene3D" id="3.40.50.720">
    <property type="entry name" value="NAD(P)-binding Rossmann-like Domain"/>
    <property type="match status" value="1"/>
</dbReference>
<evidence type="ECO:0000313" key="16">
    <source>
        <dbReference type="Proteomes" id="UP000194360"/>
    </source>
</evidence>
<comment type="similarity">
    <text evidence="12">Belongs to the tetrahydrofolate dehydrogenase/cyclohydrolase family.</text>
</comment>
<evidence type="ECO:0000256" key="3">
    <source>
        <dbReference type="ARBA" id="ARBA00022563"/>
    </source>
</evidence>
<evidence type="ECO:0000256" key="6">
    <source>
        <dbReference type="ARBA" id="ARBA00022801"/>
    </source>
</evidence>
<dbReference type="InterPro" id="IPR020631">
    <property type="entry name" value="THF_DH/CycHdrlase_NAD-bd_dom"/>
</dbReference>
<sequence>MNATLIDGKAAAAELRAEVARQVAELPASPGLATLLVGDDPASAIYVANKRKQSTAVGIRDLHRHLPADVEQVELAAVLDELAEDPEVTGILLQLPLPRHLDATALLARIPPEKDVDGLTERSAGKLALGTAGLRPCTPSGVIHLLDRAGVQLEGADAVVVGRSLLVGQPQAQMLMERNATVTVCHSRTRDVAAMTRRADVIVAAAGVPRMIGADAVKPGAVVIDVGMHRLESGLCGDVDTEAVARTASAITPVPGGVGPMTIAMLLRNTVLAAQLTDAAAVGTGR</sequence>
<comment type="subunit">
    <text evidence="2 12">Homodimer.</text>
</comment>
<dbReference type="PANTHER" id="PTHR48099:SF5">
    <property type="entry name" value="C-1-TETRAHYDROFOLATE SYNTHASE, CYTOPLASMIC"/>
    <property type="match status" value="1"/>
</dbReference>
<dbReference type="STRING" id="2074.BG845_04542"/>
<dbReference type="EC" id="1.5.1.5" evidence="12"/>
<dbReference type="GO" id="GO:0004477">
    <property type="term" value="F:methenyltetrahydrofolate cyclohydrolase activity"/>
    <property type="evidence" value="ECO:0007669"/>
    <property type="project" value="UniProtKB-UniRule"/>
</dbReference>
<evidence type="ECO:0000256" key="9">
    <source>
        <dbReference type="ARBA" id="ARBA00023102"/>
    </source>
</evidence>
<dbReference type="RefSeq" id="WP_085914721.1">
    <property type="nucleotide sequence ID" value="NZ_AP018920.1"/>
</dbReference>
<keyword evidence="9 12" id="KW-0368">Histidine biosynthesis</keyword>
<dbReference type="GO" id="GO:0004488">
    <property type="term" value="F:methylenetetrahydrofolate dehydrogenase (NADP+) activity"/>
    <property type="evidence" value="ECO:0007669"/>
    <property type="project" value="UniProtKB-UniRule"/>
</dbReference>
<dbReference type="GO" id="GO:0035999">
    <property type="term" value="P:tetrahydrofolate interconversion"/>
    <property type="evidence" value="ECO:0007669"/>
    <property type="project" value="UniProtKB-UniRule"/>
</dbReference>
<dbReference type="InterPro" id="IPR046346">
    <property type="entry name" value="Aminoacid_DH-like_N_sf"/>
</dbReference>
<keyword evidence="8 12" id="KW-0560">Oxidoreductase</keyword>
<comment type="caution">
    <text evidence="12">Lacks conserved residue(s) required for the propagation of feature annotation.</text>
</comment>
<evidence type="ECO:0000256" key="12">
    <source>
        <dbReference type="HAMAP-Rule" id="MF_01576"/>
    </source>
</evidence>
<keyword evidence="6 12" id="KW-0378">Hydrolase</keyword>